<gene>
    <name evidence="1" type="ORF">Pth03_14710</name>
</gene>
<evidence type="ECO:0000313" key="1">
    <source>
        <dbReference type="EMBL" id="GII53082.1"/>
    </source>
</evidence>
<comment type="caution">
    <text evidence="1">The sequence shown here is derived from an EMBL/GenBank/DDBJ whole genome shotgun (WGS) entry which is preliminary data.</text>
</comment>
<accession>A0A8J3V045</accession>
<sequence length="89" mass="10315">MLDKGLDEAHKFGELLGVALRHLPDDRREVLRGTAQPHVPPRNVLTHEMRNGVEMEHASQRLQDVLGCLSNMLFDLRVPRKSQRKLRRQ</sequence>
<dbReference type="EMBL" id="BOOR01000008">
    <property type="protein sequence ID" value="GII53082.1"/>
    <property type="molecule type" value="Genomic_DNA"/>
</dbReference>
<dbReference type="Proteomes" id="UP000605992">
    <property type="component" value="Unassembled WGS sequence"/>
</dbReference>
<proteinExistence type="predicted"/>
<keyword evidence="2" id="KW-1185">Reference proteome</keyword>
<evidence type="ECO:0000313" key="2">
    <source>
        <dbReference type="Proteomes" id="UP000605992"/>
    </source>
</evidence>
<protein>
    <submittedName>
        <fullName evidence="1">Uncharacterized protein</fullName>
    </submittedName>
</protein>
<organism evidence="1 2">
    <name type="scientific">Planotetraspora thailandica</name>
    <dbReference type="NCBI Taxonomy" id="487172"/>
    <lineage>
        <taxon>Bacteria</taxon>
        <taxon>Bacillati</taxon>
        <taxon>Actinomycetota</taxon>
        <taxon>Actinomycetes</taxon>
        <taxon>Streptosporangiales</taxon>
        <taxon>Streptosporangiaceae</taxon>
        <taxon>Planotetraspora</taxon>
    </lineage>
</organism>
<name>A0A8J3V045_9ACTN</name>
<dbReference type="AlphaFoldDB" id="A0A8J3V045"/>
<reference evidence="1" key="1">
    <citation type="submission" date="2021-01" db="EMBL/GenBank/DDBJ databases">
        <title>Whole genome shotgun sequence of Planotetraspora thailandica NBRC 104271.</title>
        <authorList>
            <person name="Komaki H."/>
            <person name="Tamura T."/>
        </authorList>
    </citation>
    <scope>NUCLEOTIDE SEQUENCE</scope>
    <source>
        <strain evidence="1">NBRC 104271</strain>
    </source>
</reference>